<protein>
    <submittedName>
        <fullName evidence="2">Uncharacterized protein</fullName>
    </submittedName>
</protein>
<evidence type="ECO:0000256" key="1">
    <source>
        <dbReference type="SAM" id="Phobius"/>
    </source>
</evidence>
<evidence type="ECO:0000313" key="3">
    <source>
        <dbReference type="Proteomes" id="UP000660110"/>
    </source>
</evidence>
<accession>A0A917B323</accession>
<comment type="caution">
    <text evidence="2">The sequence shown here is derived from an EMBL/GenBank/DDBJ whole genome shotgun (WGS) entry which is preliminary data.</text>
</comment>
<proteinExistence type="predicted"/>
<dbReference type="InterPro" id="IPR035406">
    <property type="entry name" value="DUF5412"/>
</dbReference>
<keyword evidence="3" id="KW-1185">Reference proteome</keyword>
<sequence length="163" mass="18394">MLACLGLTLHAVYASFHQTWLIAPPVYILFFLSGAAFILGLIGLMYKKSWLTSLRSWITIVVSFLLSGVLFIGLFINSPNARELMKVSHSPDGQYEIHVYRTNGGAATSHGVKAKIYGPLWFEKTVYSNYPQYEATVKWENDYTVIISQRQINLEQGETYGGY</sequence>
<dbReference type="Pfam" id="PF17428">
    <property type="entry name" value="DUF5412"/>
    <property type="match status" value="1"/>
</dbReference>
<dbReference type="EMBL" id="BMEL01000001">
    <property type="protein sequence ID" value="GGF15046.1"/>
    <property type="molecule type" value="Genomic_DNA"/>
</dbReference>
<name>A0A917B323_HALAA</name>
<dbReference type="Proteomes" id="UP000660110">
    <property type="component" value="Unassembled WGS sequence"/>
</dbReference>
<gene>
    <name evidence="2" type="ORF">GCM10010954_12030</name>
</gene>
<dbReference type="AlphaFoldDB" id="A0A917B323"/>
<organism evidence="2 3">
    <name type="scientific">Halobacillus andaensis</name>
    <dbReference type="NCBI Taxonomy" id="1176239"/>
    <lineage>
        <taxon>Bacteria</taxon>
        <taxon>Bacillati</taxon>
        <taxon>Bacillota</taxon>
        <taxon>Bacilli</taxon>
        <taxon>Bacillales</taxon>
        <taxon>Bacillaceae</taxon>
        <taxon>Halobacillus</taxon>
    </lineage>
</organism>
<keyword evidence="1" id="KW-0472">Membrane</keyword>
<feature type="transmembrane region" description="Helical" evidence="1">
    <location>
        <begin position="24"/>
        <end position="45"/>
    </location>
</feature>
<feature type="transmembrane region" description="Helical" evidence="1">
    <location>
        <begin position="57"/>
        <end position="76"/>
    </location>
</feature>
<keyword evidence="1" id="KW-1133">Transmembrane helix</keyword>
<reference evidence="2" key="2">
    <citation type="submission" date="2020-09" db="EMBL/GenBank/DDBJ databases">
        <authorList>
            <person name="Sun Q."/>
            <person name="Zhou Y."/>
        </authorList>
    </citation>
    <scope>NUCLEOTIDE SEQUENCE</scope>
    <source>
        <strain evidence="2">CGMCC 1.12153</strain>
    </source>
</reference>
<evidence type="ECO:0000313" key="2">
    <source>
        <dbReference type="EMBL" id="GGF15046.1"/>
    </source>
</evidence>
<keyword evidence="1" id="KW-0812">Transmembrane</keyword>
<reference evidence="2" key="1">
    <citation type="journal article" date="2014" name="Int. J. Syst. Evol. Microbiol.">
        <title>Complete genome sequence of Corynebacterium casei LMG S-19264T (=DSM 44701T), isolated from a smear-ripened cheese.</title>
        <authorList>
            <consortium name="US DOE Joint Genome Institute (JGI-PGF)"/>
            <person name="Walter F."/>
            <person name="Albersmeier A."/>
            <person name="Kalinowski J."/>
            <person name="Ruckert C."/>
        </authorList>
    </citation>
    <scope>NUCLEOTIDE SEQUENCE</scope>
    <source>
        <strain evidence="2">CGMCC 1.12153</strain>
    </source>
</reference>